<keyword evidence="1" id="KW-0812">Transmembrane</keyword>
<dbReference type="Proteomes" id="UP001497516">
    <property type="component" value="Chromosome 3"/>
</dbReference>
<evidence type="ECO:0000256" key="1">
    <source>
        <dbReference type="SAM" id="Phobius"/>
    </source>
</evidence>
<keyword evidence="3" id="KW-1185">Reference proteome</keyword>
<organism evidence="2 3">
    <name type="scientific">Linum trigynum</name>
    <dbReference type="NCBI Taxonomy" id="586398"/>
    <lineage>
        <taxon>Eukaryota</taxon>
        <taxon>Viridiplantae</taxon>
        <taxon>Streptophyta</taxon>
        <taxon>Embryophyta</taxon>
        <taxon>Tracheophyta</taxon>
        <taxon>Spermatophyta</taxon>
        <taxon>Magnoliopsida</taxon>
        <taxon>eudicotyledons</taxon>
        <taxon>Gunneridae</taxon>
        <taxon>Pentapetalae</taxon>
        <taxon>rosids</taxon>
        <taxon>fabids</taxon>
        <taxon>Malpighiales</taxon>
        <taxon>Linaceae</taxon>
        <taxon>Linum</taxon>
    </lineage>
</organism>
<sequence length="120" mass="14243">MPISAHNKNHNDAWERKRKIRLSFYLIIFFLRPLSNIFPDLSRRSLSSSFFPSIGQKNNLDFWSPLSPSSLEEEEEVEQKVKWEVGGQAFFALWRRVRRKIGRSESSEETEWVKLKFPAQ</sequence>
<name>A0AAV2DSJ0_9ROSI</name>
<proteinExistence type="predicted"/>
<reference evidence="2 3" key="1">
    <citation type="submission" date="2024-04" db="EMBL/GenBank/DDBJ databases">
        <authorList>
            <person name="Fracassetti M."/>
        </authorList>
    </citation>
    <scope>NUCLEOTIDE SEQUENCE [LARGE SCALE GENOMIC DNA]</scope>
</reference>
<accession>A0AAV2DSJ0</accession>
<dbReference type="EMBL" id="OZ034816">
    <property type="protein sequence ID" value="CAL1376517.1"/>
    <property type="molecule type" value="Genomic_DNA"/>
</dbReference>
<evidence type="ECO:0000313" key="3">
    <source>
        <dbReference type="Proteomes" id="UP001497516"/>
    </source>
</evidence>
<keyword evidence="1" id="KW-0472">Membrane</keyword>
<gene>
    <name evidence="2" type="ORF">LTRI10_LOCUS18243</name>
</gene>
<keyword evidence="1" id="KW-1133">Transmembrane helix</keyword>
<protein>
    <submittedName>
        <fullName evidence="2">Uncharacterized protein</fullName>
    </submittedName>
</protein>
<feature type="transmembrane region" description="Helical" evidence="1">
    <location>
        <begin position="20"/>
        <end position="38"/>
    </location>
</feature>
<evidence type="ECO:0000313" key="2">
    <source>
        <dbReference type="EMBL" id="CAL1376517.1"/>
    </source>
</evidence>
<dbReference type="AlphaFoldDB" id="A0AAV2DSJ0"/>